<feature type="compositionally biased region" description="Basic and acidic residues" evidence="1">
    <location>
        <begin position="27"/>
        <end position="40"/>
    </location>
</feature>
<feature type="region of interest" description="Disordered" evidence="1">
    <location>
        <begin position="1"/>
        <end position="81"/>
    </location>
</feature>
<dbReference type="EMBL" id="FWWU01000009">
    <property type="protein sequence ID" value="SMB88528.1"/>
    <property type="molecule type" value="Genomic_DNA"/>
</dbReference>
<dbReference type="OrthoDB" id="71241at2"/>
<reference evidence="2 3" key="1">
    <citation type="submission" date="2017-04" db="EMBL/GenBank/DDBJ databases">
        <authorList>
            <person name="Afonso C.L."/>
            <person name="Miller P.J."/>
            <person name="Scott M.A."/>
            <person name="Spackman E."/>
            <person name="Goraichik I."/>
            <person name="Dimitrov K.M."/>
            <person name="Suarez D.L."/>
            <person name="Swayne D.E."/>
        </authorList>
    </citation>
    <scope>NUCLEOTIDE SEQUENCE [LARGE SCALE GENOMIC DNA]</scope>
    <source>
        <strain evidence="2 3">KR-140</strain>
    </source>
</reference>
<dbReference type="AlphaFoldDB" id="A0A1W1V5A4"/>
<proteinExistence type="predicted"/>
<evidence type="ECO:0000313" key="3">
    <source>
        <dbReference type="Proteomes" id="UP000192582"/>
    </source>
</evidence>
<organism evidence="2 3">
    <name type="scientific">Deinococcus hopiensis KR-140</name>
    <dbReference type="NCBI Taxonomy" id="695939"/>
    <lineage>
        <taxon>Bacteria</taxon>
        <taxon>Thermotogati</taxon>
        <taxon>Deinococcota</taxon>
        <taxon>Deinococci</taxon>
        <taxon>Deinococcales</taxon>
        <taxon>Deinococcaceae</taxon>
        <taxon>Deinococcus</taxon>
    </lineage>
</organism>
<name>A0A1W1V5A4_9DEIO</name>
<dbReference type="Proteomes" id="UP000192582">
    <property type="component" value="Unassembled WGS sequence"/>
</dbReference>
<dbReference type="RefSeq" id="WP_084047824.1">
    <property type="nucleotide sequence ID" value="NZ_FWWU01000009.1"/>
</dbReference>
<gene>
    <name evidence="2" type="ORF">SAMN00790413_00085</name>
</gene>
<accession>A0A1W1V5A4</accession>
<feature type="compositionally biased region" description="Basic and acidic residues" evidence="1">
    <location>
        <begin position="1"/>
        <end position="11"/>
    </location>
</feature>
<keyword evidence="3" id="KW-1185">Reference proteome</keyword>
<feature type="compositionally biased region" description="Basic and acidic residues" evidence="1">
    <location>
        <begin position="70"/>
        <end position="81"/>
    </location>
</feature>
<evidence type="ECO:0000313" key="2">
    <source>
        <dbReference type="EMBL" id="SMB88528.1"/>
    </source>
</evidence>
<sequence>MTRNAHGEQKQHNAGNDAQAEGTDFTGQEREQLDTRDGRGARQVPGAEPSDEYVAKHVEGMAEQGPDLLDPEHPTKKEGEV</sequence>
<evidence type="ECO:0000256" key="1">
    <source>
        <dbReference type="SAM" id="MobiDB-lite"/>
    </source>
</evidence>
<protein>
    <submittedName>
        <fullName evidence="2">Uncharacterized protein</fullName>
    </submittedName>
</protein>